<feature type="chain" id="PRO_5002295173" evidence="4">
    <location>
        <begin position="29"/>
        <end position="426"/>
    </location>
</feature>
<protein>
    <submittedName>
        <fullName evidence="5">Sugar ABC transporter</fullName>
    </submittedName>
</protein>
<evidence type="ECO:0000256" key="4">
    <source>
        <dbReference type="SAM" id="SignalP"/>
    </source>
</evidence>
<dbReference type="Gene3D" id="3.40.190.10">
    <property type="entry name" value="Periplasmic binding protein-like II"/>
    <property type="match status" value="2"/>
</dbReference>
<dbReference type="GO" id="GO:0042597">
    <property type="term" value="C:periplasmic space"/>
    <property type="evidence" value="ECO:0007669"/>
    <property type="project" value="UniProtKB-SubCell"/>
</dbReference>
<reference evidence="5 6" key="1">
    <citation type="journal article" date="2015" name="Genome Announc.">
        <title>Complete genome sequence of Martelella endophytica YC6887, which has antifungal activity associated with a halophyte.</title>
        <authorList>
            <person name="Khan A."/>
            <person name="Khan H."/>
            <person name="Chung E.J."/>
            <person name="Hossain M.T."/>
            <person name="Chung Y.R."/>
        </authorList>
    </citation>
    <scope>NUCLEOTIDE SEQUENCE [LARGE SCALE GENOMIC DNA]</scope>
    <source>
        <strain evidence="5">YC6887</strain>
    </source>
</reference>
<dbReference type="OrthoDB" id="7317090at2"/>
<dbReference type="SUPFAM" id="SSF53850">
    <property type="entry name" value="Periplasmic binding protein-like II"/>
    <property type="match status" value="1"/>
</dbReference>
<dbReference type="STRING" id="1486262.TM49_06540"/>
<keyword evidence="3" id="KW-0574">Periplasm</keyword>
<dbReference type="HOGENOM" id="CLU_031285_5_0_5"/>
<comment type="subcellular location">
    <subcellularLocation>
        <location evidence="1">Periplasm</location>
    </subcellularLocation>
</comment>
<sequence>MAISRRKFLATTGGVALAAGLPSLPALAQDRSIRHFWWGNPDRDRRTFDVIEVFEKNHEGISVSGETIGWGDYWTKMATQTAGRNMADLVQMDYRFLFEYVRRGALQELDPFIGNGLDLSNFDKGPLSGGMVDGKLYALNIGSNSQVFVYNTKVFEDAGITTDVINWTWDDFANVCKTITEKTGGKIKGSDDCSVVLETCECWIRQNGRTFFGEEGDVIATPEDIAGYWQFWLDLRNAGALREKDKSLDANLPMSDVGVVSGDTAISNFWSNQIVGVQALMQDTVGAAMVPHKPDGEPGQFIKPSMFMSLSRDSKDPEAAIMYMNDWINDPEETKILGLERGIPANPEVRKALAPDFTPAEKVSVDYFNAIQDKVGPLPPPEPKGAGEVRDAFIRAGTDVVLGNAEPQQAAELFIDDAQAIIDRAR</sequence>
<dbReference type="PANTHER" id="PTHR43649:SF11">
    <property type="entry name" value="ABC TRANSPORTER SUBSTRATE-BINDING PROTEIN YESO-RELATED"/>
    <property type="match status" value="1"/>
</dbReference>
<dbReference type="Pfam" id="PF01547">
    <property type="entry name" value="SBP_bac_1"/>
    <property type="match status" value="1"/>
</dbReference>
<name>A0A0D5LQ29_MAREN</name>
<evidence type="ECO:0000313" key="6">
    <source>
        <dbReference type="Proteomes" id="UP000032611"/>
    </source>
</evidence>
<accession>A0A0D5LQ29</accession>
<keyword evidence="6" id="KW-1185">Reference proteome</keyword>
<dbReference type="InterPro" id="IPR006311">
    <property type="entry name" value="TAT_signal"/>
</dbReference>
<dbReference type="PANTHER" id="PTHR43649">
    <property type="entry name" value="ARABINOSE-BINDING PROTEIN-RELATED"/>
    <property type="match status" value="1"/>
</dbReference>
<dbReference type="PROSITE" id="PS51318">
    <property type="entry name" value="TAT"/>
    <property type="match status" value="1"/>
</dbReference>
<evidence type="ECO:0000313" key="5">
    <source>
        <dbReference type="EMBL" id="AJY45428.1"/>
    </source>
</evidence>
<evidence type="ECO:0000256" key="2">
    <source>
        <dbReference type="ARBA" id="ARBA00008520"/>
    </source>
</evidence>
<dbReference type="KEGG" id="mey:TM49_06540"/>
<comment type="similarity">
    <text evidence="2">Belongs to the bacterial solute-binding protein 1 family.</text>
</comment>
<gene>
    <name evidence="5" type="ORF">TM49_06540</name>
</gene>
<dbReference type="PATRIC" id="fig|1486262.3.peg.1344"/>
<evidence type="ECO:0000256" key="3">
    <source>
        <dbReference type="ARBA" id="ARBA00022764"/>
    </source>
</evidence>
<dbReference type="AlphaFoldDB" id="A0A0D5LQ29"/>
<dbReference type="Proteomes" id="UP000032611">
    <property type="component" value="Chromosome"/>
</dbReference>
<feature type="signal peptide" evidence="4">
    <location>
        <begin position="1"/>
        <end position="28"/>
    </location>
</feature>
<evidence type="ECO:0000256" key="1">
    <source>
        <dbReference type="ARBA" id="ARBA00004418"/>
    </source>
</evidence>
<proteinExistence type="inferred from homology"/>
<keyword evidence="4" id="KW-0732">Signal</keyword>
<dbReference type="InterPro" id="IPR050490">
    <property type="entry name" value="Bact_solute-bd_prot1"/>
</dbReference>
<dbReference type="RefSeq" id="WP_045680054.1">
    <property type="nucleotide sequence ID" value="NZ_CP010803.1"/>
</dbReference>
<organism evidence="5 6">
    <name type="scientific">Martelella endophytica</name>
    <dbReference type="NCBI Taxonomy" id="1486262"/>
    <lineage>
        <taxon>Bacteria</taxon>
        <taxon>Pseudomonadati</taxon>
        <taxon>Pseudomonadota</taxon>
        <taxon>Alphaproteobacteria</taxon>
        <taxon>Hyphomicrobiales</taxon>
        <taxon>Aurantimonadaceae</taxon>
        <taxon>Martelella</taxon>
    </lineage>
</organism>
<dbReference type="EMBL" id="CP010803">
    <property type="protein sequence ID" value="AJY45428.1"/>
    <property type="molecule type" value="Genomic_DNA"/>
</dbReference>
<dbReference type="InterPro" id="IPR006059">
    <property type="entry name" value="SBP"/>
</dbReference>